<evidence type="ECO:0000313" key="2">
    <source>
        <dbReference type="Proteomes" id="UP001056120"/>
    </source>
</evidence>
<sequence>MEDHPSCILDWPYLSREKSIEELTQSLWLTTMELESTRVRVTEEIRAKDDQLNQLNNILINAINERNEARNKYQSLLLDKLLLQQQFLKQSITTTAPPQSGGSSVELSDCEESIVSSPPVETAAQLLSPTKKFPEKGKFLEAVMKAGPLLQNLLLAGPLPHWRHPPPALDTYQIPSPSFLISAQPLHYLLRQESLRSLADNCFEFNKKRGFSEDSDSSTETKYQRVSLN</sequence>
<reference evidence="1 2" key="2">
    <citation type="journal article" date="2022" name="Mol. Ecol. Resour.">
        <title>The genomes of chicory, endive, great burdock and yacon provide insights into Asteraceae paleo-polyploidization history and plant inulin production.</title>
        <authorList>
            <person name="Fan W."/>
            <person name="Wang S."/>
            <person name="Wang H."/>
            <person name="Wang A."/>
            <person name="Jiang F."/>
            <person name="Liu H."/>
            <person name="Zhao H."/>
            <person name="Xu D."/>
            <person name="Zhang Y."/>
        </authorList>
    </citation>
    <scope>NUCLEOTIDE SEQUENCE [LARGE SCALE GENOMIC DNA]</scope>
    <source>
        <strain evidence="2">cv. Yunnan</strain>
        <tissue evidence="1">Leaves</tissue>
    </source>
</reference>
<protein>
    <submittedName>
        <fullName evidence="1">Uncharacterized protein</fullName>
    </submittedName>
</protein>
<accession>A0ACB9HE65</accession>
<gene>
    <name evidence="1" type="ORF">L1987_36413</name>
</gene>
<evidence type="ECO:0000313" key="1">
    <source>
        <dbReference type="EMBL" id="KAI3793791.1"/>
    </source>
</evidence>
<comment type="caution">
    <text evidence="1">The sequence shown here is derived from an EMBL/GenBank/DDBJ whole genome shotgun (WGS) entry which is preliminary data.</text>
</comment>
<reference evidence="2" key="1">
    <citation type="journal article" date="2022" name="Mol. Ecol. Resour.">
        <title>The genomes of chicory, endive, great burdock and yacon provide insights into Asteraceae palaeo-polyploidization history and plant inulin production.</title>
        <authorList>
            <person name="Fan W."/>
            <person name="Wang S."/>
            <person name="Wang H."/>
            <person name="Wang A."/>
            <person name="Jiang F."/>
            <person name="Liu H."/>
            <person name="Zhao H."/>
            <person name="Xu D."/>
            <person name="Zhang Y."/>
        </authorList>
    </citation>
    <scope>NUCLEOTIDE SEQUENCE [LARGE SCALE GENOMIC DNA]</scope>
    <source>
        <strain evidence="2">cv. Yunnan</strain>
    </source>
</reference>
<organism evidence="1 2">
    <name type="scientific">Smallanthus sonchifolius</name>
    <dbReference type="NCBI Taxonomy" id="185202"/>
    <lineage>
        <taxon>Eukaryota</taxon>
        <taxon>Viridiplantae</taxon>
        <taxon>Streptophyta</taxon>
        <taxon>Embryophyta</taxon>
        <taxon>Tracheophyta</taxon>
        <taxon>Spermatophyta</taxon>
        <taxon>Magnoliopsida</taxon>
        <taxon>eudicotyledons</taxon>
        <taxon>Gunneridae</taxon>
        <taxon>Pentapetalae</taxon>
        <taxon>asterids</taxon>
        <taxon>campanulids</taxon>
        <taxon>Asterales</taxon>
        <taxon>Asteraceae</taxon>
        <taxon>Asteroideae</taxon>
        <taxon>Heliantheae alliance</taxon>
        <taxon>Millerieae</taxon>
        <taxon>Smallanthus</taxon>
    </lineage>
</organism>
<dbReference type="Proteomes" id="UP001056120">
    <property type="component" value="Linkage Group LG12"/>
</dbReference>
<proteinExistence type="predicted"/>
<keyword evidence="2" id="KW-1185">Reference proteome</keyword>
<name>A0ACB9HE65_9ASTR</name>
<dbReference type="EMBL" id="CM042029">
    <property type="protein sequence ID" value="KAI3793791.1"/>
    <property type="molecule type" value="Genomic_DNA"/>
</dbReference>